<comment type="subcellular location">
    <subcellularLocation>
        <location evidence="2">Cell membrane</location>
        <topology evidence="2">Multi-pass membrane protein</topology>
    </subcellularLocation>
</comment>
<dbReference type="EC" id="2.7.13.3" evidence="3"/>
<evidence type="ECO:0000256" key="11">
    <source>
        <dbReference type="ARBA" id="ARBA00023136"/>
    </source>
</evidence>
<dbReference type="InterPro" id="IPR036890">
    <property type="entry name" value="HATPase_C_sf"/>
</dbReference>
<dbReference type="Pfam" id="PF00672">
    <property type="entry name" value="HAMP"/>
    <property type="match status" value="1"/>
</dbReference>
<keyword evidence="10" id="KW-0902">Two-component regulatory system</keyword>
<dbReference type="PANTHER" id="PTHR34220:SF7">
    <property type="entry name" value="SENSOR HISTIDINE KINASE YPDA"/>
    <property type="match status" value="1"/>
</dbReference>
<dbReference type="SUPFAM" id="SSF158472">
    <property type="entry name" value="HAMP domain-like"/>
    <property type="match status" value="1"/>
</dbReference>
<feature type="domain" description="HAMP" evidence="14">
    <location>
        <begin position="386"/>
        <end position="438"/>
    </location>
</feature>
<dbReference type="Proteomes" id="UP000616779">
    <property type="component" value="Unassembled WGS sequence"/>
</dbReference>
<feature type="transmembrane region" description="Helical" evidence="13">
    <location>
        <begin position="365"/>
        <end position="385"/>
    </location>
</feature>
<keyword evidence="12" id="KW-0175">Coiled coil</keyword>
<name>A0ABX1Y554_9BACL</name>
<dbReference type="PROSITE" id="PS50885">
    <property type="entry name" value="HAMP"/>
    <property type="match status" value="1"/>
</dbReference>
<evidence type="ECO:0000256" key="12">
    <source>
        <dbReference type="SAM" id="Coils"/>
    </source>
</evidence>
<dbReference type="SMART" id="SM00304">
    <property type="entry name" value="HAMP"/>
    <property type="match status" value="1"/>
</dbReference>
<evidence type="ECO:0000256" key="2">
    <source>
        <dbReference type="ARBA" id="ARBA00004651"/>
    </source>
</evidence>
<evidence type="ECO:0000256" key="5">
    <source>
        <dbReference type="ARBA" id="ARBA00022553"/>
    </source>
</evidence>
<evidence type="ECO:0000256" key="7">
    <source>
        <dbReference type="ARBA" id="ARBA00022692"/>
    </source>
</evidence>
<sequence>MLRSSWNLRFIDEGVEDFIPIASKPIPRSIKCGSFIINSKQCKGANTRMVPDSVWKESASSMNLNKKVFIGFLMFIIIPLFVLGSAVYTVSQQLIEKKYGDLTEVTLQAISRNIYYMFKEANYFSDFWMVKESIQGIYRTIDEVKPSENTLSSYDLNTFDTLLRGSILTYSPIQSVAIYNNAGKSFSAGRGGGSALPWTALTQSTAFQHIQELNGSPLWIGPSEYKEFGTGRGEFYQARLVKDFWTMDNLGFMLLKFKFNELDQIFKSFNTNEESSKRYLLINKSGLIFYDNKQNLEGANVLQLLPGKLDLQLNNNSFQANFQNEKSLISLYHLNINQMGVQDWSVVSITSWKYVAGEIETIMKLVAGITFVCLFFALVYNLVFVRRIVQLILRMLSSMKKVERGDLTTRMEESGKDETSALARGFNSLVVRVEDLLEEVKRQQDRKNKAELMLLQAQIKPHFLFNTLESINVLAIQNQGKKVSQMVYRLGNLLRIGMENREEISLKQELEHLKSYLEIQEFRFEDQFQYDIQAPPELLDYCILKLTLQPLVENSLQHGFEPIDYMGMISIKVVDEGERIALYVTDNGIGISAEKLAKFHYKTELETPFHEILGANEERRGLGVSNVADRIRIQYGAHYGMFICSQEGHGTTMKIVIPKNKGEGL</sequence>
<evidence type="ECO:0000256" key="10">
    <source>
        <dbReference type="ARBA" id="ARBA00023012"/>
    </source>
</evidence>
<dbReference type="InterPro" id="IPR010559">
    <property type="entry name" value="Sig_transdc_His_kin_internal"/>
</dbReference>
<dbReference type="InterPro" id="IPR033479">
    <property type="entry name" value="dCache_1"/>
</dbReference>
<dbReference type="InterPro" id="IPR003660">
    <property type="entry name" value="HAMP_dom"/>
</dbReference>
<dbReference type="Pfam" id="PF02743">
    <property type="entry name" value="dCache_1"/>
    <property type="match status" value="1"/>
</dbReference>
<keyword evidence="6" id="KW-0808">Transferase</keyword>
<organism evidence="15 16">
    <name type="scientific">Paenibacillus phytorum</name>
    <dbReference type="NCBI Taxonomy" id="2654977"/>
    <lineage>
        <taxon>Bacteria</taxon>
        <taxon>Bacillati</taxon>
        <taxon>Bacillota</taxon>
        <taxon>Bacilli</taxon>
        <taxon>Bacillales</taxon>
        <taxon>Paenibacillaceae</taxon>
        <taxon>Paenibacillus</taxon>
    </lineage>
</organism>
<dbReference type="InterPro" id="IPR003594">
    <property type="entry name" value="HATPase_dom"/>
</dbReference>
<dbReference type="Gene3D" id="6.10.340.10">
    <property type="match status" value="1"/>
</dbReference>
<dbReference type="Pfam" id="PF06580">
    <property type="entry name" value="His_kinase"/>
    <property type="match status" value="1"/>
</dbReference>
<evidence type="ECO:0000256" key="3">
    <source>
        <dbReference type="ARBA" id="ARBA00012438"/>
    </source>
</evidence>
<evidence type="ECO:0000256" key="8">
    <source>
        <dbReference type="ARBA" id="ARBA00022777"/>
    </source>
</evidence>
<dbReference type="Pfam" id="PF02518">
    <property type="entry name" value="HATPase_c"/>
    <property type="match status" value="1"/>
</dbReference>
<gene>
    <name evidence="15" type="ORF">GC098_32585</name>
</gene>
<evidence type="ECO:0000313" key="15">
    <source>
        <dbReference type="EMBL" id="NOU76033.1"/>
    </source>
</evidence>
<dbReference type="EMBL" id="WHOA01000240">
    <property type="protein sequence ID" value="NOU76033.1"/>
    <property type="molecule type" value="Genomic_DNA"/>
</dbReference>
<feature type="transmembrane region" description="Helical" evidence="13">
    <location>
        <begin position="68"/>
        <end position="88"/>
    </location>
</feature>
<reference evidence="15 16" key="1">
    <citation type="submission" date="2019-10" db="EMBL/GenBank/DDBJ databases">
        <title>Description of Paenibacillus terrestris sp. nov.</title>
        <authorList>
            <person name="Carlier A."/>
            <person name="Qi S."/>
        </authorList>
    </citation>
    <scope>NUCLEOTIDE SEQUENCE [LARGE SCALE GENOMIC DNA]</scope>
    <source>
        <strain evidence="15 16">LMG 31458</strain>
    </source>
</reference>
<dbReference type="SUPFAM" id="SSF55874">
    <property type="entry name" value="ATPase domain of HSP90 chaperone/DNA topoisomerase II/histidine kinase"/>
    <property type="match status" value="1"/>
</dbReference>
<dbReference type="InterPro" id="IPR004358">
    <property type="entry name" value="Sig_transdc_His_kin-like_C"/>
</dbReference>
<protein>
    <recommendedName>
        <fullName evidence="3">histidine kinase</fullName>
        <ecNumber evidence="3">2.7.13.3</ecNumber>
    </recommendedName>
</protein>
<accession>A0ABX1Y554</accession>
<keyword evidence="4" id="KW-1003">Cell membrane</keyword>
<proteinExistence type="predicted"/>
<keyword evidence="11 13" id="KW-0472">Membrane</keyword>
<comment type="caution">
    <text evidence="15">The sequence shown here is derived from an EMBL/GenBank/DDBJ whole genome shotgun (WGS) entry which is preliminary data.</text>
</comment>
<keyword evidence="16" id="KW-1185">Reference proteome</keyword>
<dbReference type="CDD" id="cd06225">
    <property type="entry name" value="HAMP"/>
    <property type="match status" value="1"/>
</dbReference>
<dbReference type="Gene3D" id="3.30.565.10">
    <property type="entry name" value="Histidine kinase-like ATPase, C-terminal domain"/>
    <property type="match status" value="1"/>
</dbReference>
<keyword evidence="8" id="KW-0418">Kinase</keyword>
<dbReference type="PRINTS" id="PR00344">
    <property type="entry name" value="BCTRLSENSOR"/>
</dbReference>
<evidence type="ECO:0000256" key="13">
    <source>
        <dbReference type="SAM" id="Phobius"/>
    </source>
</evidence>
<evidence type="ECO:0000313" key="16">
    <source>
        <dbReference type="Proteomes" id="UP000616779"/>
    </source>
</evidence>
<dbReference type="PANTHER" id="PTHR34220">
    <property type="entry name" value="SENSOR HISTIDINE KINASE YPDA"/>
    <property type="match status" value="1"/>
</dbReference>
<keyword evidence="5" id="KW-0597">Phosphoprotein</keyword>
<evidence type="ECO:0000259" key="14">
    <source>
        <dbReference type="PROSITE" id="PS50885"/>
    </source>
</evidence>
<dbReference type="InterPro" id="IPR050640">
    <property type="entry name" value="Bact_2-comp_sensor_kinase"/>
</dbReference>
<evidence type="ECO:0000256" key="1">
    <source>
        <dbReference type="ARBA" id="ARBA00000085"/>
    </source>
</evidence>
<keyword evidence="7 13" id="KW-0812">Transmembrane</keyword>
<keyword evidence="9 13" id="KW-1133">Transmembrane helix</keyword>
<evidence type="ECO:0000256" key="6">
    <source>
        <dbReference type="ARBA" id="ARBA00022679"/>
    </source>
</evidence>
<feature type="coiled-coil region" evidence="12">
    <location>
        <begin position="426"/>
        <end position="460"/>
    </location>
</feature>
<evidence type="ECO:0000256" key="9">
    <source>
        <dbReference type="ARBA" id="ARBA00022989"/>
    </source>
</evidence>
<evidence type="ECO:0000256" key="4">
    <source>
        <dbReference type="ARBA" id="ARBA00022475"/>
    </source>
</evidence>
<comment type="catalytic activity">
    <reaction evidence="1">
        <text>ATP + protein L-histidine = ADP + protein N-phospho-L-histidine.</text>
        <dbReference type="EC" id="2.7.13.3"/>
    </reaction>
</comment>